<evidence type="ECO:0000256" key="2">
    <source>
        <dbReference type="SAM" id="MobiDB-lite"/>
    </source>
</evidence>
<evidence type="ECO:0000313" key="4">
    <source>
        <dbReference type="Proteomes" id="UP000619838"/>
    </source>
</evidence>
<reference evidence="3 4" key="1">
    <citation type="journal article" date="2020" name="Microorganisms">
        <title>Simultaneous Genome Sequencing of Prosthecochloris ethylica and Desulfuromonas acetoxidans within a Syntrophic Mixture Reveals Unique Pili and Protein Interactions.</title>
        <authorList>
            <person name="Kyndt J.A."/>
            <person name="Van Beeumen J.J."/>
            <person name="Meyer T.E."/>
        </authorList>
    </citation>
    <scope>NUCLEOTIDE SEQUENCE [LARGE SCALE GENOMIC DNA]</scope>
    <source>
        <strain evidence="3 4">N3</strain>
    </source>
</reference>
<proteinExistence type="predicted"/>
<evidence type="ECO:0008006" key="5">
    <source>
        <dbReference type="Google" id="ProtNLM"/>
    </source>
</evidence>
<dbReference type="InterPro" id="IPR037873">
    <property type="entry name" value="BamE-like"/>
</dbReference>
<dbReference type="EMBL" id="JADGII010000005">
    <property type="protein sequence ID" value="MBF0636482.1"/>
    <property type="molecule type" value="Genomic_DNA"/>
</dbReference>
<organism evidence="3 4">
    <name type="scientific">Prosthecochloris ethylica</name>
    <dbReference type="NCBI Taxonomy" id="2743976"/>
    <lineage>
        <taxon>Bacteria</taxon>
        <taxon>Pseudomonadati</taxon>
        <taxon>Chlorobiota</taxon>
        <taxon>Chlorobiia</taxon>
        <taxon>Chlorobiales</taxon>
        <taxon>Chlorobiaceae</taxon>
        <taxon>Prosthecochloris</taxon>
    </lineage>
</organism>
<dbReference type="RefSeq" id="WP_175187237.1">
    <property type="nucleotide sequence ID" value="NZ_JABVZQ010000005.1"/>
</dbReference>
<evidence type="ECO:0000313" key="3">
    <source>
        <dbReference type="EMBL" id="MBF0636482.1"/>
    </source>
</evidence>
<name>A0ABR9XRG4_9CHLB</name>
<feature type="region of interest" description="Disordered" evidence="2">
    <location>
        <begin position="49"/>
        <end position="68"/>
    </location>
</feature>
<keyword evidence="1" id="KW-0732">Signal</keyword>
<accession>A0ABR9XRG4</accession>
<sequence length="126" mass="13908">MSLAVSVSVLIVTLTAHKLLGAQEKTLEERVSNLEMLVSDLNSRLLQLEKQPSAKSTGGKAPNQNIPAGKVAWRTLQKDMTKAQVREILGEPRNIQMFGSFEIWSYKGSSRVDFDASGYVDGWSEP</sequence>
<gene>
    <name evidence="3" type="ORF">INT08_04720</name>
</gene>
<protein>
    <recommendedName>
        <fullName evidence="5">Lipoprotein SmpA/OmlA domain-containing protein</fullName>
    </recommendedName>
</protein>
<dbReference type="Gene3D" id="3.30.1450.10">
    <property type="match status" value="1"/>
</dbReference>
<comment type="caution">
    <text evidence="3">The sequence shown here is derived from an EMBL/GenBank/DDBJ whole genome shotgun (WGS) entry which is preliminary data.</text>
</comment>
<evidence type="ECO:0000256" key="1">
    <source>
        <dbReference type="ARBA" id="ARBA00022729"/>
    </source>
</evidence>
<dbReference type="Proteomes" id="UP000619838">
    <property type="component" value="Unassembled WGS sequence"/>
</dbReference>
<keyword evidence="4" id="KW-1185">Reference proteome</keyword>